<feature type="transmembrane region" description="Helical" evidence="2">
    <location>
        <begin position="124"/>
        <end position="145"/>
    </location>
</feature>
<protein>
    <submittedName>
        <fullName evidence="3">Uncharacterized protein</fullName>
    </submittedName>
</protein>
<organism evidence="3 4">
    <name type="scientific">Microbispora corallina</name>
    <dbReference type="NCBI Taxonomy" id="83302"/>
    <lineage>
        <taxon>Bacteria</taxon>
        <taxon>Bacillati</taxon>
        <taxon>Actinomycetota</taxon>
        <taxon>Actinomycetes</taxon>
        <taxon>Streptosporangiales</taxon>
        <taxon>Streptosporangiaceae</taxon>
        <taxon>Microbispora</taxon>
    </lineage>
</organism>
<evidence type="ECO:0000313" key="3">
    <source>
        <dbReference type="EMBL" id="GIH43325.1"/>
    </source>
</evidence>
<keyword evidence="2" id="KW-0812">Transmembrane</keyword>
<feature type="transmembrane region" description="Helical" evidence="2">
    <location>
        <begin position="165"/>
        <end position="182"/>
    </location>
</feature>
<feature type="region of interest" description="Disordered" evidence="1">
    <location>
        <begin position="186"/>
        <end position="209"/>
    </location>
</feature>
<feature type="region of interest" description="Disordered" evidence="1">
    <location>
        <begin position="1"/>
        <end position="46"/>
    </location>
</feature>
<evidence type="ECO:0000313" key="4">
    <source>
        <dbReference type="Proteomes" id="UP000603904"/>
    </source>
</evidence>
<evidence type="ECO:0000256" key="1">
    <source>
        <dbReference type="SAM" id="MobiDB-lite"/>
    </source>
</evidence>
<feature type="transmembrane region" description="Helical" evidence="2">
    <location>
        <begin position="60"/>
        <end position="79"/>
    </location>
</feature>
<name>A0ABQ4G8H3_9ACTN</name>
<dbReference type="EMBL" id="BOOC01000037">
    <property type="protein sequence ID" value="GIH43325.1"/>
    <property type="molecule type" value="Genomic_DNA"/>
</dbReference>
<sequence>MTGTGAGRDPAGAARRGRAGEVPSQRARAGVASSQEGAAPSREVAAPFQERAAPSRAWRLAGYGAGAALVVTGLAGLAADARHTHPFGWALWFGGLIAAHDGIVAPLVVTAGVLAGRVREPYRFWLRAALAVGGVLALVALPMVLGIGRRPDNPSLLPLDYGRDLLVVLGAVASAAAVAALRDGRRGHRGRRLPRQGAGRGGGRSPTGR</sequence>
<proteinExistence type="predicted"/>
<reference evidence="3 4" key="1">
    <citation type="submission" date="2021-01" db="EMBL/GenBank/DDBJ databases">
        <title>Whole genome shotgun sequence of Microbispora corallina NBRC 16416.</title>
        <authorList>
            <person name="Komaki H."/>
            <person name="Tamura T."/>
        </authorList>
    </citation>
    <scope>NUCLEOTIDE SEQUENCE [LARGE SCALE GENOMIC DNA]</scope>
    <source>
        <strain evidence="3 4">NBRC 16416</strain>
    </source>
</reference>
<feature type="compositionally biased region" description="Gly residues" evidence="1">
    <location>
        <begin position="198"/>
        <end position="209"/>
    </location>
</feature>
<gene>
    <name evidence="3" type="ORF">Mco01_63250</name>
</gene>
<dbReference type="Proteomes" id="UP000603904">
    <property type="component" value="Unassembled WGS sequence"/>
</dbReference>
<comment type="caution">
    <text evidence="3">The sequence shown here is derived from an EMBL/GenBank/DDBJ whole genome shotgun (WGS) entry which is preliminary data.</text>
</comment>
<keyword evidence="4" id="KW-1185">Reference proteome</keyword>
<evidence type="ECO:0000256" key="2">
    <source>
        <dbReference type="SAM" id="Phobius"/>
    </source>
</evidence>
<accession>A0ABQ4G8H3</accession>
<feature type="transmembrane region" description="Helical" evidence="2">
    <location>
        <begin position="91"/>
        <end position="115"/>
    </location>
</feature>
<keyword evidence="2" id="KW-1133">Transmembrane helix</keyword>
<keyword evidence="2" id="KW-0472">Membrane</keyword>